<reference evidence="2 3" key="1">
    <citation type="journal article" date="2016" name="Mol. Biol. Evol.">
        <title>Comparative Genomics of Early-Diverging Mushroom-Forming Fungi Provides Insights into the Origins of Lignocellulose Decay Capabilities.</title>
        <authorList>
            <person name="Nagy L.G."/>
            <person name="Riley R."/>
            <person name="Tritt A."/>
            <person name="Adam C."/>
            <person name="Daum C."/>
            <person name="Floudas D."/>
            <person name="Sun H."/>
            <person name="Yadav J.S."/>
            <person name="Pangilinan J."/>
            <person name="Larsson K.H."/>
            <person name="Matsuura K."/>
            <person name="Barry K."/>
            <person name="Labutti K."/>
            <person name="Kuo R."/>
            <person name="Ohm R.A."/>
            <person name="Bhattacharya S.S."/>
            <person name="Shirouzu T."/>
            <person name="Yoshinaga Y."/>
            <person name="Martin F.M."/>
            <person name="Grigoriev I.V."/>
            <person name="Hibbett D.S."/>
        </authorList>
    </citation>
    <scope>NUCLEOTIDE SEQUENCE [LARGE SCALE GENOMIC DNA]</scope>
    <source>
        <strain evidence="2 3">HHB12029</strain>
    </source>
</reference>
<dbReference type="PANTHER" id="PTHR46211:SF14">
    <property type="entry name" value="GLYCEROPHOSPHODIESTER PHOSPHODIESTERASE"/>
    <property type="match status" value="1"/>
</dbReference>
<protein>
    <submittedName>
        <fullName evidence="2">PLC-like phosphodiesterase</fullName>
    </submittedName>
</protein>
<dbReference type="STRING" id="1314781.A0A166AJI7"/>
<evidence type="ECO:0000259" key="1">
    <source>
        <dbReference type="PROSITE" id="PS51704"/>
    </source>
</evidence>
<dbReference type="Gene3D" id="3.20.20.190">
    <property type="entry name" value="Phosphatidylinositol (PI) phosphodiesterase"/>
    <property type="match status" value="1"/>
</dbReference>
<dbReference type="EMBL" id="KV426007">
    <property type="protein sequence ID" value="KZV92499.1"/>
    <property type="molecule type" value="Genomic_DNA"/>
</dbReference>
<evidence type="ECO:0000313" key="3">
    <source>
        <dbReference type="Proteomes" id="UP000077266"/>
    </source>
</evidence>
<organism evidence="2 3">
    <name type="scientific">Exidia glandulosa HHB12029</name>
    <dbReference type="NCBI Taxonomy" id="1314781"/>
    <lineage>
        <taxon>Eukaryota</taxon>
        <taxon>Fungi</taxon>
        <taxon>Dikarya</taxon>
        <taxon>Basidiomycota</taxon>
        <taxon>Agaricomycotina</taxon>
        <taxon>Agaricomycetes</taxon>
        <taxon>Auriculariales</taxon>
        <taxon>Exidiaceae</taxon>
        <taxon>Exidia</taxon>
    </lineage>
</organism>
<dbReference type="SUPFAM" id="SSF51695">
    <property type="entry name" value="PLC-like phosphodiesterases"/>
    <property type="match status" value="1"/>
</dbReference>
<dbReference type="PROSITE" id="PS51704">
    <property type="entry name" value="GP_PDE"/>
    <property type="match status" value="1"/>
</dbReference>
<dbReference type="GO" id="GO:0008081">
    <property type="term" value="F:phosphoric diester hydrolase activity"/>
    <property type="evidence" value="ECO:0007669"/>
    <property type="project" value="InterPro"/>
</dbReference>
<feature type="domain" description="GP-PDE" evidence="1">
    <location>
        <begin position="1"/>
        <end position="302"/>
    </location>
</feature>
<dbReference type="GO" id="GO:0006629">
    <property type="term" value="P:lipid metabolic process"/>
    <property type="evidence" value="ECO:0007669"/>
    <property type="project" value="InterPro"/>
</dbReference>
<accession>A0A166AJI7</accession>
<dbReference type="InParanoid" id="A0A166AJI7"/>
<dbReference type="Pfam" id="PF03009">
    <property type="entry name" value="GDPD"/>
    <property type="match status" value="1"/>
</dbReference>
<dbReference type="OrthoDB" id="1058301at2759"/>
<dbReference type="PANTHER" id="PTHR46211">
    <property type="entry name" value="GLYCEROPHOSPHORYL DIESTER PHOSPHODIESTERASE"/>
    <property type="match status" value="1"/>
</dbReference>
<sequence>AHRGGRGNVVENTLPAFAWALINGATTLELDNGISKDGAVVVWHDEEITDEKCRDTAPVLVLTPASSYVGKRVVDLTLAQLKTLDCGSNRVPSYPLQATYPGTKIATLQEFFDFVDCADPLHEILMNIESKIDAEHPNKTKSVAEFVERQHRLFAASPYAKAITYQSFDWRTLVAMKKRDPTIKLSGLVDDDTLYEHSPWFAGADVDAFPGPTRALRLAQMAAHFALDILSPIATARDSPVPDPHEPGYIAFTTEQMVREAHRLGVQVKPWTVNRLGVAERLVSWGVDGLISDYPDAVRRWAKARGIPIASRYPSSRVLACLAQHNQLVQL</sequence>
<dbReference type="InterPro" id="IPR030395">
    <property type="entry name" value="GP_PDE_dom"/>
</dbReference>
<gene>
    <name evidence="2" type="ORF">EXIGLDRAFT_614356</name>
</gene>
<feature type="non-terminal residue" evidence="2">
    <location>
        <position position="1"/>
    </location>
</feature>
<dbReference type="Proteomes" id="UP000077266">
    <property type="component" value="Unassembled WGS sequence"/>
</dbReference>
<name>A0A166AJI7_EXIGL</name>
<dbReference type="AlphaFoldDB" id="A0A166AJI7"/>
<dbReference type="InterPro" id="IPR017946">
    <property type="entry name" value="PLC-like_Pdiesterase_TIM-brl"/>
</dbReference>
<proteinExistence type="predicted"/>
<keyword evidence="3" id="KW-1185">Reference proteome</keyword>
<evidence type="ECO:0000313" key="2">
    <source>
        <dbReference type="EMBL" id="KZV92499.1"/>
    </source>
</evidence>